<dbReference type="EMBL" id="JALLPJ020001387">
    <property type="protein sequence ID" value="KAL3766362.1"/>
    <property type="molecule type" value="Genomic_DNA"/>
</dbReference>
<feature type="transmembrane region" description="Helical" evidence="1">
    <location>
        <begin position="160"/>
        <end position="184"/>
    </location>
</feature>
<name>A0ABD3MRQ5_9STRA</name>
<evidence type="ECO:0000256" key="1">
    <source>
        <dbReference type="SAM" id="Phobius"/>
    </source>
</evidence>
<feature type="transmembrane region" description="Helical" evidence="1">
    <location>
        <begin position="130"/>
        <end position="148"/>
    </location>
</feature>
<keyword evidence="1" id="KW-0472">Membrane</keyword>
<keyword evidence="1" id="KW-1133">Transmembrane helix</keyword>
<keyword evidence="1" id="KW-0812">Transmembrane</keyword>
<gene>
    <name evidence="2" type="ORF">ACHAWO_012441</name>
</gene>
<feature type="transmembrane region" description="Helical" evidence="1">
    <location>
        <begin position="70"/>
        <end position="90"/>
    </location>
</feature>
<protein>
    <submittedName>
        <fullName evidence="2">Uncharacterized protein</fullName>
    </submittedName>
</protein>
<feature type="transmembrane region" description="Helical" evidence="1">
    <location>
        <begin position="43"/>
        <end position="64"/>
    </location>
</feature>
<evidence type="ECO:0000313" key="2">
    <source>
        <dbReference type="EMBL" id="KAL3766362.1"/>
    </source>
</evidence>
<reference evidence="2 3" key="1">
    <citation type="submission" date="2024-10" db="EMBL/GenBank/DDBJ databases">
        <title>Updated reference genomes for cyclostephanoid diatoms.</title>
        <authorList>
            <person name="Roberts W.R."/>
            <person name="Alverson A.J."/>
        </authorList>
    </citation>
    <scope>NUCLEOTIDE SEQUENCE [LARGE SCALE GENOMIC DNA]</scope>
    <source>
        <strain evidence="2 3">AJA010-31</strain>
    </source>
</reference>
<keyword evidence="3" id="KW-1185">Reference proteome</keyword>
<accession>A0ABD3MRQ5</accession>
<dbReference type="AlphaFoldDB" id="A0ABD3MRQ5"/>
<comment type="caution">
    <text evidence="2">The sequence shown here is derived from an EMBL/GenBank/DDBJ whole genome shotgun (WGS) entry which is preliminary data.</text>
</comment>
<organism evidence="2 3">
    <name type="scientific">Cyclotella atomus</name>
    <dbReference type="NCBI Taxonomy" id="382360"/>
    <lineage>
        <taxon>Eukaryota</taxon>
        <taxon>Sar</taxon>
        <taxon>Stramenopiles</taxon>
        <taxon>Ochrophyta</taxon>
        <taxon>Bacillariophyta</taxon>
        <taxon>Coscinodiscophyceae</taxon>
        <taxon>Thalassiosirophycidae</taxon>
        <taxon>Stephanodiscales</taxon>
        <taxon>Stephanodiscaceae</taxon>
        <taxon>Cyclotella</taxon>
    </lineage>
</organism>
<evidence type="ECO:0000313" key="3">
    <source>
        <dbReference type="Proteomes" id="UP001530400"/>
    </source>
</evidence>
<proteinExistence type="predicted"/>
<dbReference type="Proteomes" id="UP001530400">
    <property type="component" value="Unassembled WGS sequence"/>
</dbReference>
<sequence length="191" mass="19673">MNTQQKSDLPNAKSIDGPSVSWTPFDNIKSSPQNAMTYHVIQAGYSAMTPLGAAAGGILYGLGWRRFPSIFATMGSTGLFAGGVGMLMGLGGMQSISKKGEKATPKWNEEGIQQRVDGLSHNFKVRVIDLSTWAGIGIAAVALVGAGGPGRIKLSPGVLGAFQAVSLGSTLGSLGAIGCIFATAPKDDEDE</sequence>